<comment type="caution">
    <text evidence="2">The sequence shown here is derived from an EMBL/GenBank/DDBJ whole genome shotgun (WGS) entry which is preliminary data.</text>
</comment>
<feature type="compositionally biased region" description="Basic and acidic residues" evidence="1">
    <location>
        <begin position="81"/>
        <end position="94"/>
    </location>
</feature>
<sequence length="140" mass="15352">MTKPCTLCSTPRQVLVRCTIDESQKWHFVCPGACWKKVSGGVEDAKGLEERFPYYRYGGMWKDRHADGPMSAKKPRKVKERQREELRSRNEEGGSSRVSDGNRSGGEGGCADTTGANNGIGQALETIRHPDTAYSANGTG</sequence>
<evidence type="ECO:0000256" key="1">
    <source>
        <dbReference type="SAM" id="MobiDB-lite"/>
    </source>
</evidence>
<dbReference type="RefSeq" id="XP_045954245.1">
    <property type="nucleotide sequence ID" value="XM_046103695.1"/>
</dbReference>
<dbReference type="EMBL" id="JAGPXC010000008">
    <property type="protein sequence ID" value="KAH6647733.1"/>
    <property type="molecule type" value="Genomic_DNA"/>
</dbReference>
<accession>A0A9P8RPD4</accession>
<evidence type="ECO:0000313" key="3">
    <source>
        <dbReference type="Proteomes" id="UP000758603"/>
    </source>
</evidence>
<dbReference type="GeneID" id="70132586"/>
<organism evidence="2 3">
    <name type="scientific">Truncatella angustata</name>
    <dbReference type="NCBI Taxonomy" id="152316"/>
    <lineage>
        <taxon>Eukaryota</taxon>
        <taxon>Fungi</taxon>
        <taxon>Dikarya</taxon>
        <taxon>Ascomycota</taxon>
        <taxon>Pezizomycotina</taxon>
        <taxon>Sordariomycetes</taxon>
        <taxon>Xylariomycetidae</taxon>
        <taxon>Amphisphaeriales</taxon>
        <taxon>Sporocadaceae</taxon>
        <taxon>Truncatella</taxon>
    </lineage>
</organism>
<proteinExistence type="predicted"/>
<evidence type="ECO:0000313" key="2">
    <source>
        <dbReference type="EMBL" id="KAH6647733.1"/>
    </source>
</evidence>
<keyword evidence="3" id="KW-1185">Reference proteome</keyword>
<gene>
    <name evidence="2" type="ORF">BKA67DRAFT_578417</name>
</gene>
<feature type="region of interest" description="Disordered" evidence="1">
    <location>
        <begin position="59"/>
        <end position="140"/>
    </location>
</feature>
<dbReference type="AlphaFoldDB" id="A0A9P8RPD4"/>
<dbReference type="OrthoDB" id="537467at2759"/>
<reference evidence="2" key="1">
    <citation type="journal article" date="2021" name="Nat. Commun.">
        <title>Genetic determinants of endophytism in the Arabidopsis root mycobiome.</title>
        <authorList>
            <person name="Mesny F."/>
            <person name="Miyauchi S."/>
            <person name="Thiergart T."/>
            <person name="Pickel B."/>
            <person name="Atanasova L."/>
            <person name="Karlsson M."/>
            <person name="Huettel B."/>
            <person name="Barry K.W."/>
            <person name="Haridas S."/>
            <person name="Chen C."/>
            <person name="Bauer D."/>
            <person name="Andreopoulos W."/>
            <person name="Pangilinan J."/>
            <person name="LaButti K."/>
            <person name="Riley R."/>
            <person name="Lipzen A."/>
            <person name="Clum A."/>
            <person name="Drula E."/>
            <person name="Henrissat B."/>
            <person name="Kohler A."/>
            <person name="Grigoriev I.V."/>
            <person name="Martin F.M."/>
            <person name="Hacquard S."/>
        </authorList>
    </citation>
    <scope>NUCLEOTIDE SEQUENCE</scope>
    <source>
        <strain evidence="2">MPI-SDFR-AT-0073</strain>
    </source>
</reference>
<protein>
    <submittedName>
        <fullName evidence="2">Uncharacterized protein</fullName>
    </submittedName>
</protein>
<name>A0A9P8RPD4_9PEZI</name>
<dbReference type="Proteomes" id="UP000758603">
    <property type="component" value="Unassembled WGS sequence"/>
</dbReference>